<protein>
    <recommendedName>
        <fullName evidence="3">alpha-glucosidase</fullName>
        <ecNumber evidence="3">3.2.1.20</ecNumber>
    </recommendedName>
</protein>
<dbReference type="Pfam" id="PF13837">
    <property type="entry name" value="Myb_DNA-bind_4"/>
    <property type="match status" value="1"/>
</dbReference>
<dbReference type="GO" id="GO:0005975">
    <property type="term" value="P:carbohydrate metabolic process"/>
    <property type="evidence" value="ECO:0007669"/>
    <property type="project" value="InterPro"/>
</dbReference>
<dbReference type="Gene3D" id="3.90.400.10">
    <property type="entry name" value="Oligo-1,6-glucosidase, Domain 2"/>
    <property type="match status" value="1"/>
</dbReference>
<keyword evidence="5" id="KW-0326">Glycosidase</keyword>
<reference evidence="9" key="1">
    <citation type="submission" date="2021-12" db="EMBL/GenBank/DDBJ databases">
        <authorList>
            <person name="King R."/>
        </authorList>
    </citation>
    <scope>NUCLEOTIDE SEQUENCE</scope>
</reference>
<evidence type="ECO:0000256" key="1">
    <source>
        <dbReference type="ARBA" id="ARBA00001657"/>
    </source>
</evidence>
<keyword evidence="4" id="KW-0325">Glycoprotein</keyword>
<name>A0A9N8L6C5_CHRIL</name>
<dbReference type="FunFam" id="3.90.400.10:FF:000001">
    <property type="entry name" value="Maltase A3, isoform A"/>
    <property type="match status" value="1"/>
</dbReference>
<keyword evidence="5" id="KW-0378">Hydrolase</keyword>
<dbReference type="Pfam" id="PF16028">
    <property type="entry name" value="SLC3A2_N"/>
    <property type="match status" value="1"/>
</dbReference>
<dbReference type="InterPro" id="IPR044822">
    <property type="entry name" value="Myb_DNA-bind_4"/>
</dbReference>
<keyword evidence="10" id="KW-1185">Reference proteome</keyword>
<feature type="domain" description="Glycosyl hydrolase family 13 catalytic" evidence="8">
    <location>
        <begin position="381"/>
        <end position="714"/>
    </location>
</feature>
<dbReference type="GO" id="GO:0015823">
    <property type="term" value="P:phenylalanine transport"/>
    <property type="evidence" value="ECO:0007669"/>
    <property type="project" value="TreeGrafter"/>
</dbReference>
<proteinExistence type="inferred from homology"/>
<evidence type="ECO:0000256" key="6">
    <source>
        <dbReference type="SAM" id="MobiDB-lite"/>
    </source>
</evidence>
<evidence type="ECO:0000313" key="10">
    <source>
        <dbReference type="Proteomes" id="UP001154114"/>
    </source>
</evidence>
<comment type="catalytic activity">
    <reaction evidence="1">
        <text>Hydrolysis of terminal, non-reducing (1-&gt;4)-linked alpha-D-glucose residues with release of alpha-D-glucose.</text>
        <dbReference type="EC" id="3.2.1.20"/>
    </reaction>
</comment>
<dbReference type="InterPro" id="IPR006047">
    <property type="entry name" value="GH13_cat_dom"/>
</dbReference>
<keyword evidence="7" id="KW-0812">Transmembrane</keyword>
<feature type="transmembrane region" description="Helical" evidence="7">
    <location>
        <begin position="338"/>
        <end position="357"/>
    </location>
</feature>
<evidence type="ECO:0000256" key="5">
    <source>
        <dbReference type="ARBA" id="ARBA00023295"/>
    </source>
</evidence>
<dbReference type="GO" id="GO:0004558">
    <property type="term" value="F:alpha-1,4-glucosidase activity"/>
    <property type="evidence" value="ECO:0007669"/>
    <property type="project" value="UniProtKB-EC"/>
</dbReference>
<evidence type="ECO:0000256" key="2">
    <source>
        <dbReference type="ARBA" id="ARBA00008061"/>
    </source>
</evidence>
<dbReference type="Proteomes" id="UP001154114">
    <property type="component" value="Chromosome 20"/>
</dbReference>
<evidence type="ECO:0000256" key="7">
    <source>
        <dbReference type="SAM" id="Phobius"/>
    </source>
</evidence>
<dbReference type="GO" id="GO:0015173">
    <property type="term" value="F:aromatic amino acid transmembrane transporter activity"/>
    <property type="evidence" value="ECO:0007669"/>
    <property type="project" value="TreeGrafter"/>
</dbReference>
<dbReference type="InterPro" id="IPR042280">
    <property type="entry name" value="SLC3A2"/>
</dbReference>
<evidence type="ECO:0000256" key="3">
    <source>
        <dbReference type="ARBA" id="ARBA00012741"/>
    </source>
</evidence>
<evidence type="ECO:0000259" key="8">
    <source>
        <dbReference type="SMART" id="SM00642"/>
    </source>
</evidence>
<dbReference type="GO" id="GO:1904273">
    <property type="term" value="P:L-alanine import across plasma membrane"/>
    <property type="evidence" value="ECO:0007669"/>
    <property type="project" value="TreeGrafter"/>
</dbReference>
<feature type="region of interest" description="Disordered" evidence="6">
    <location>
        <begin position="1"/>
        <end position="36"/>
    </location>
</feature>
<dbReference type="SMART" id="SM00642">
    <property type="entry name" value="Aamy"/>
    <property type="match status" value="1"/>
</dbReference>
<dbReference type="EC" id="3.2.1.20" evidence="3"/>
<dbReference type="GO" id="GO:0015180">
    <property type="term" value="F:L-alanine transmembrane transporter activity"/>
    <property type="evidence" value="ECO:0007669"/>
    <property type="project" value="TreeGrafter"/>
</dbReference>
<dbReference type="PANTHER" id="PTHR46673:SF1">
    <property type="entry name" value="4F2 CELL-SURFACE ANTIGEN HEAVY CHAIN"/>
    <property type="match status" value="1"/>
</dbReference>
<evidence type="ECO:0000313" key="9">
    <source>
        <dbReference type="EMBL" id="CAD0203736.1"/>
    </source>
</evidence>
<feature type="compositionally biased region" description="Basic and acidic residues" evidence="6">
    <location>
        <begin position="204"/>
        <end position="213"/>
    </location>
</feature>
<dbReference type="SUPFAM" id="SSF51445">
    <property type="entry name" value="(Trans)glycosidases"/>
    <property type="match status" value="1"/>
</dbReference>
<dbReference type="GO" id="GO:1903801">
    <property type="term" value="P:L-leucine import across plasma membrane"/>
    <property type="evidence" value="ECO:0007669"/>
    <property type="project" value="TreeGrafter"/>
</dbReference>
<dbReference type="InterPro" id="IPR017853">
    <property type="entry name" value="GH"/>
</dbReference>
<comment type="similarity">
    <text evidence="2">Belongs to the glycosyl hydrolase 13 family.</text>
</comment>
<dbReference type="AlphaFoldDB" id="A0A9N8L6C5"/>
<dbReference type="PANTHER" id="PTHR46673">
    <property type="entry name" value="4F2 CELL-SURFACE ANTIGEN HEAVY CHAIN"/>
    <property type="match status" value="1"/>
</dbReference>
<dbReference type="GO" id="GO:0016323">
    <property type="term" value="C:basolateral plasma membrane"/>
    <property type="evidence" value="ECO:0007669"/>
    <property type="project" value="TreeGrafter"/>
</dbReference>
<dbReference type="InterPro" id="IPR045857">
    <property type="entry name" value="O16G_dom_2"/>
</dbReference>
<feature type="region of interest" description="Disordered" evidence="6">
    <location>
        <begin position="191"/>
        <end position="213"/>
    </location>
</feature>
<dbReference type="EMBL" id="LR824023">
    <property type="protein sequence ID" value="CAD0203736.1"/>
    <property type="molecule type" value="Genomic_DNA"/>
</dbReference>
<organism evidence="9 10">
    <name type="scientific">Chrysodeixis includens</name>
    <name type="common">Soybean looper</name>
    <name type="synonym">Pseudoplusia includens</name>
    <dbReference type="NCBI Taxonomy" id="689277"/>
    <lineage>
        <taxon>Eukaryota</taxon>
        <taxon>Metazoa</taxon>
        <taxon>Ecdysozoa</taxon>
        <taxon>Arthropoda</taxon>
        <taxon>Hexapoda</taxon>
        <taxon>Insecta</taxon>
        <taxon>Pterygota</taxon>
        <taxon>Neoptera</taxon>
        <taxon>Endopterygota</taxon>
        <taxon>Lepidoptera</taxon>
        <taxon>Glossata</taxon>
        <taxon>Ditrysia</taxon>
        <taxon>Noctuoidea</taxon>
        <taxon>Noctuidae</taxon>
        <taxon>Plusiinae</taxon>
        <taxon>Chrysodeixis</taxon>
    </lineage>
</organism>
<dbReference type="Gene3D" id="3.20.20.80">
    <property type="entry name" value="Glycosidases"/>
    <property type="match status" value="1"/>
</dbReference>
<sequence>MSEPRKNHLSIDGGQVKEDEHVASYKPIPETDTAEPVEYLETEEVYMQINPGEIMETEGTGEEADDHWEHSSIKTLLSLYLQNVDKFRNPKVKKKNVWVDISNVVGKGPDSCDKKYRNLKQTYVRLLKKKKQNEVVVVKWPYFEVFEQIYNINGEYQPEIQQRIQDGSAESAAQALLSISEQYPSTYEPDQIQEYGESSNGQNEETKRKINRKRTTDFRKITLEMRNRQRTVEEKLDRLINIVQESNKFRTSKSNLTKSKEKISPDGAEEKLLPKEEEAKIVTRVDMADAKYVVEDHRNGDAKIELDANKRQFSGLTKEELLKYADDPFWVNLRWGMFVLFWAMWLCMLAGAITIIIRAPKCAAPEPKNWFEEGPLVDIEEMGSGDITPELPLLQSFKVQGIFMDVPTYDILDDTPTVKENFQAFVKKAKEFGIKVIVDLIPNYVSLEHPWFLASENKTEPFTDYFVWAEGKEFDEAGKRKPPNNWVSTLDQSAWSWSEKRGAHYLHQYGETQPDLNFNNERVVEQFNKALKAWMAAGASGVRLHHARQLLVNASLADESPATGRGSAPASDHTHYAYWRHRHTSDQPRLDSLLASWSSIVDQAGEAPGTGTTVFTIAEEGGRPELFLLERNLTSLRPVQTAPLTVGEDVAAAAAEINARIGRWPAIQTKRWIICCQIESSICSFLSTGAELGCGAEKPRNINQWIAKSGDFVRSYWLLYPRFSVPQPSSTPLKSVPEAEPELASLALLLPAAPILNLHQLEKESNQTSTSESVSHISQLREDASIQHGHTAISAVPPRDSSVAALLACARWKSGHTGYLAVFNPSPSEQRANLTALTSVPDTVTLHHMSHAVKLYTNYTNNYAESSDNVLVPPHSSVVLSYVPKTSSEN</sequence>
<dbReference type="InterPro" id="IPR031984">
    <property type="entry name" value="SLC3A2_N"/>
</dbReference>
<gene>
    <name evidence="9" type="ORF">CINC_LOCUS6047</name>
</gene>
<keyword evidence="7" id="KW-1133">Transmembrane helix</keyword>
<dbReference type="OrthoDB" id="204980at2759"/>
<dbReference type="GO" id="GO:0016324">
    <property type="term" value="C:apical plasma membrane"/>
    <property type="evidence" value="ECO:0007669"/>
    <property type="project" value="TreeGrafter"/>
</dbReference>
<dbReference type="Pfam" id="PF00128">
    <property type="entry name" value="Alpha-amylase"/>
    <property type="match status" value="1"/>
</dbReference>
<evidence type="ECO:0000256" key="4">
    <source>
        <dbReference type="ARBA" id="ARBA00023180"/>
    </source>
</evidence>
<keyword evidence="7" id="KW-0472">Membrane</keyword>
<accession>A0A9N8L6C5</accession>
<dbReference type="GO" id="GO:0015190">
    <property type="term" value="F:L-leucine transmembrane transporter activity"/>
    <property type="evidence" value="ECO:0007669"/>
    <property type="project" value="TreeGrafter"/>
</dbReference>